<keyword evidence="2" id="KW-1185">Reference proteome</keyword>
<reference evidence="1 2" key="1">
    <citation type="journal article" date="2023" name="Hortic Res">
        <title>Pangenome of water caltrop reveals structural variations and asymmetric subgenome divergence after allopolyploidization.</title>
        <authorList>
            <person name="Zhang X."/>
            <person name="Chen Y."/>
            <person name="Wang L."/>
            <person name="Yuan Y."/>
            <person name="Fang M."/>
            <person name="Shi L."/>
            <person name="Lu R."/>
            <person name="Comes H.P."/>
            <person name="Ma Y."/>
            <person name="Chen Y."/>
            <person name="Huang G."/>
            <person name="Zhou Y."/>
            <person name="Zheng Z."/>
            <person name="Qiu Y."/>
        </authorList>
    </citation>
    <scope>NUCLEOTIDE SEQUENCE [LARGE SCALE GENOMIC DNA]</scope>
    <source>
        <tissue evidence="1">Roots</tissue>
    </source>
</reference>
<gene>
    <name evidence="1" type="ORF">SAY87_007634</name>
</gene>
<dbReference type="EMBL" id="JAXIOK010000007">
    <property type="protein sequence ID" value="KAK4765992.1"/>
    <property type="molecule type" value="Genomic_DNA"/>
</dbReference>
<evidence type="ECO:0000313" key="2">
    <source>
        <dbReference type="Proteomes" id="UP001345219"/>
    </source>
</evidence>
<name>A0AAN7QF71_9MYRT</name>
<dbReference type="Proteomes" id="UP001345219">
    <property type="component" value="Chromosome 7"/>
</dbReference>
<organism evidence="1 2">
    <name type="scientific">Trapa incisa</name>
    <dbReference type="NCBI Taxonomy" id="236973"/>
    <lineage>
        <taxon>Eukaryota</taxon>
        <taxon>Viridiplantae</taxon>
        <taxon>Streptophyta</taxon>
        <taxon>Embryophyta</taxon>
        <taxon>Tracheophyta</taxon>
        <taxon>Spermatophyta</taxon>
        <taxon>Magnoliopsida</taxon>
        <taxon>eudicotyledons</taxon>
        <taxon>Gunneridae</taxon>
        <taxon>Pentapetalae</taxon>
        <taxon>rosids</taxon>
        <taxon>malvids</taxon>
        <taxon>Myrtales</taxon>
        <taxon>Lythraceae</taxon>
        <taxon>Trapa</taxon>
    </lineage>
</organism>
<proteinExistence type="predicted"/>
<evidence type="ECO:0000313" key="1">
    <source>
        <dbReference type="EMBL" id="KAK4765992.1"/>
    </source>
</evidence>
<comment type="caution">
    <text evidence="1">The sequence shown here is derived from an EMBL/GenBank/DDBJ whole genome shotgun (WGS) entry which is preliminary data.</text>
</comment>
<sequence>MEESMTQVDGGEATWGDRKFCGRGEDRVGRMPRIPHEIAATGTWLCAVLMRSLERVALPASASCFWTRQAPFAKSSSTFKESRDIALSTGDMARVSTSHSWSRPSSNLVLNFMVRIWALDMCKSRGPIGDG</sequence>
<accession>A0AAN7QF71</accession>
<protein>
    <submittedName>
        <fullName evidence="1">Uncharacterized protein</fullName>
    </submittedName>
</protein>
<dbReference type="AlphaFoldDB" id="A0AAN7QF71"/>